<dbReference type="OrthoDB" id="160054at2759"/>
<evidence type="ECO:0000256" key="2">
    <source>
        <dbReference type="SAM" id="SignalP"/>
    </source>
</evidence>
<feature type="region of interest" description="Disordered" evidence="1">
    <location>
        <begin position="74"/>
        <end position="160"/>
    </location>
</feature>
<proteinExistence type="predicted"/>
<feature type="chain" id="PRO_5004373274" evidence="2">
    <location>
        <begin position="19"/>
        <end position="432"/>
    </location>
</feature>
<feature type="signal peptide" evidence="2">
    <location>
        <begin position="1"/>
        <end position="18"/>
    </location>
</feature>
<name>R4XGP2_TAPDE</name>
<accession>R4XGP2</accession>
<feature type="compositionally biased region" description="Basic and acidic residues" evidence="1">
    <location>
        <begin position="92"/>
        <end position="102"/>
    </location>
</feature>
<keyword evidence="2" id="KW-0732">Signal</keyword>
<keyword evidence="4" id="KW-1185">Reference proteome</keyword>
<sequence length="432" mass="46791">MSRRALTIVLSIAALTASAPTNNLDASGGVSITGVVATDSGHFDETRFADPEEKFVASMGMHHHHHGRLSKPIKPGMLGGYPGPPASSDLPHVGKRDQELTRDPFGGTVKSRPPTGGTDESNQPALDTIGNDLPIDGRPPLLSPDPQGGSPDIPSHGRKPEIGKRFVQEALPAGKDPHIPPRQPRGPVSDLDFTTLQHDSAYDEVVNNESVASLASNHVHHNLGDRKAKQLGGSPNIPPTVSHHGANNEIINPQGLPLPVGGHENFGSETGSGMEKRSVSNEGPSTWAQEREVNSEDNSETAELASADSKDPHHKGHVHHNDRPRAVNLPVAELPPAHHGVPTENGHLQHKRDHQLSKREYYPAKSWTKSWRPVISSSCKPALVTTGIQDTECYKNVRVHHVTHDNGLQSFATFKLDHNYEYINRSARDESR</sequence>
<dbReference type="EMBL" id="CAHR02000364">
    <property type="protein sequence ID" value="CCG84966.1"/>
    <property type="molecule type" value="Genomic_DNA"/>
</dbReference>
<protein>
    <submittedName>
        <fullName evidence="3">Uncharacterized protein</fullName>
    </submittedName>
</protein>
<organism evidence="3 4">
    <name type="scientific">Taphrina deformans (strain PYCC 5710 / ATCC 11124 / CBS 356.35 / IMI 108563 / JCM 9778 / NBRC 8474)</name>
    <name type="common">Peach leaf curl fungus</name>
    <name type="synonym">Lalaria deformans</name>
    <dbReference type="NCBI Taxonomy" id="1097556"/>
    <lineage>
        <taxon>Eukaryota</taxon>
        <taxon>Fungi</taxon>
        <taxon>Dikarya</taxon>
        <taxon>Ascomycota</taxon>
        <taxon>Taphrinomycotina</taxon>
        <taxon>Taphrinomycetes</taxon>
        <taxon>Taphrinales</taxon>
        <taxon>Taphrinaceae</taxon>
        <taxon>Taphrina</taxon>
    </lineage>
</organism>
<feature type="region of interest" description="Disordered" evidence="1">
    <location>
        <begin position="252"/>
        <end position="322"/>
    </location>
</feature>
<evidence type="ECO:0000313" key="4">
    <source>
        <dbReference type="Proteomes" id="UP000013776"/>
    </source>
</evidence>
<evidence type="ECO:0000313" key="3">
    <source>
        <dbReference type="EMBL" id="CCG84966.1"/>
    </source>
</evidence>
<dbReference type="Proteomes" id="UP000013776">
    <property type="component" value="Unassembled WGS sequence"/>
</dbReference>
<reference evidence="3 4" key="1">
    <citation type="journal article" date="2013" name="MBio">
        <title>Genome sequencing of the plant pathogen Taphrina deformans, the causal agent of peach leaf curl.</title>
        <authorList>
            <person name="Cisse O.H."/>
            <person name="Almeida J.M.G.C.F."/>
            <person name="Fonseca A."/>
            <person name="Kumar A.A."/>
            <person name="Salojaervi J."/>
            <person name="Overmyer K."/>
            <person name="Hauser P.M."/>
            <person name="Pagni M."/>
        </authorList>
    </citation>
    <scope>NUCLEOTIDE SEQUENCE [LARGE SCALE GENOMIC DNA]</scope>
    <source>
        <strain evidence="4">PYCC 5710 / ATCC 11124 / CBS 356.35 / IMI 108563 / JCM 9778 / NBRC 8474</strain>
    </source>
</reference>
<dbReference type="VEuPathDB" id="FungiDB:TAPDE_005532"/>
<evidence type="ECO:0000256" key="1">
    <source>
        <dbReference type="SAM" id="MobiDB-lite"/>
    </source>
</evidence>
<dbReference type="AlphaFoldDB" id="R4XGP2"/>
<gene>
    <name evidence="3" type="ORF">TAPDE_005532</name>
</gene>
<comment type="caution">
    <text evidence="3">The sequence shown here is derived from an EMBL/GenBank/DDBJ whole genome shotgun (WGS) entry which is preliminary data.</text>
</comment>